<feature type="region of interest" description="Disordered" evidence="1">
    <location>
        <begin position="80"/>
        <end position="148"/>
    </location>
</feature>
<name>A0A922JCF2_CARIL</name>
<evidence type="ECO:0000313" key="2">
    <source>
        <dbReference type="EMBL" id="KAG6699489.1"/>
    </source>
</evidence>
<organism evidence="2 3">
    <name type="scientific">Carya illinoinensis</name>
    <name type="common">Pecan</name>
    <dbReference type="NCBI Taxonomy" id="32201"/>
    <lineage>
        <taxon>Eukaryota</taxon>
        <taxon>Viridiplantae</taxon>
        <taxon>Streptophyta</taxon>
        <taxon>Embryophyta</taxon>
        <taxon>Tracheophyta</taxon>
        <taxon>Spermatophyta</taxon>
        <taxon>Magnoliopsida</taxon>
        <taxon>eudicotyledons</taxon>
        <taxon>Gunneridae</taxon>
        <taxon>Pentapetalae</taxon>
        <taxon>rosids</taxon>
        <taxon>fabids</taxon>
        <taxon>Fagales</taxon>
        <taxon>Juglandaceae</taxon>
        <taxon>Carya</taxon>
    </lineage>
</organism>
<gene>
    <name evidence="2" type="ORF">I3842_08G069000</name>
</gene>
<accession>A0A922JCF2</accession>
<dbReference type="PANTHER" id="PTHR33670">
    <property type="entry name" value="SPLICING FACTOR, PROLINE- AND GLUTAMINE-RICH-LIKE"/>
    <property type="match status" value="1"/>
</dbReference>
<protein>
    <submittedName>
        <fullName evidence="2">Uncharacterized protein</fullName>
    </submittedName>
</protein>
<reference evidence="2" key="1">
    <citation type="submission" date="2021-01" db="EMBL/GenBank/DDBJ databases">
        <authorList>
            <person name="Lovell J.T."/>
            <person name="Bentley N."/>
            <person name="Bhattarai G."/>
            <person name="Jenkins J.W."/>
            <person name="Sreedasyam A."/>
            <person name="Alarcon Y."/>
            <person name="Bock C."/>
            <person name="Boston L."/>
            <person name="Carlson J."/>
            <person name="Cervantes K."/>
            <person name="Clermont K."/>
            <person name="Krom N."/>
            <person name="Kubenka K."/>
            <person name="Mamidi S."/>
            <person name="Mattison C."/>
            <person name="Monteros M."/>
            <person name="Pisani C."/>
            <person name="Plott C."/>
            <person name="Rajasekar S."/>
            <person name="Rhein H.S."/>
            <person name="Rohla C."/>
            <person name="Song M."/>
            <person name="Hilaire R.S."/>
            <person name="Shu S."/>
            <person name="Wells L."/>
            <person name="Wang X."/>
            <person name="Webber J."/>
            <person name="Heerema R.J."/>
            <person name="Klein P."/>
            <person name="Conner P."/>
            <person name="Grauke L."/>
            <person name="Grimwood J."/>
            <person name="Schmutz J."/>
            <person name="Randall J.J."/>
        </authorList>
    </citation>
    <scope>NUCLEOTIDE SEQUENCE</scope>
    <source>
        <tissue evidence="2">Leaf</tissue>
    </source>
</reference>
<proteinExistence type="predicted"/>
<dbReference type="AlphaFoldDB" id="A0A922JCF2"/>
<feature type="compositionally biased region" description="Basic and acidic residues" evidence="1">
    <location>
        <begin position="136"/>
        <end position="147"/>
    </location>
</feature>
<sequence length="244" mass="26928">MDAVVAPYSSPDQSIFSCSSKQIRTARKNYRAFISKSSENLAPANIIHGGLLHHQYPPLKPSLSSSYPPASVSNFNHYPYQRQQQQQQQPPLLPLPVPITHHSLPSRTRGFSSPPPTRKPNKRRDQSLTPKKPKPTKREDPIKHDLATTRQAISESLIIASTKRLGPEPNDLPKDVSRVLGKSLSTVAIEELEEFSGTVFSLAPPPSSLPLPKFSLRPKLCCNVEAAGIDAGATDNLRRLLRLP</sequence>
<evidence type="ECO:0000256" key="1">
    <source>
        <dbReference type="SAM" id="MobiDB-lite"/>
    </source>
</evidence>
<dbReference type="PANTHER" id="PTHR33670:SF14">
    <property type="entry name" value="T20H2.15 PROTEIN"/>
    <property type="match status" value="1"/>
</dbReference>
<comment type="caution">
    <text evidence="2">The sequence shown here is derived from an EMBL/GenBank/DDBJ whole genome shotgun (WGS) entry which is preliminary data.</text>
</comment>
<dbReference type="EMBL" id="CM031832">
    <property type="protein sequence ID" value="KAG6699489.1"/>
    <property type="molecule type" value="Genomic_DNA"/>
</dbReference>
<dbReference type="Proteomes" id="UP000811246">
    <property type="component" value="Chromosome 8"/>
</dbReference>
<evidence type="ECO:0000313" key="3">
    <source>
        <dbReference type="Proteomes" id="UP000811246"/>
    </source>
</evidence>